<sequence>MRSARGERTAATAAGLPWPSRWPSRPCITSQPLDRFPVNENDQITAVPDREMATLAMATLAVTLRGFTSVISGVRSGVR</sequence>
<protein>
    <submittedName>
        <fullName evidence="1">Uncharacterized protein</fullName>
    </submittedName>
</protein>
<gene>
    <name evidence="1" type="ordered locus">Francci3_1969</name>
</gene>
<dbReference type="AlphaFoldDB" id="Q2JBJ9"/>
<evidence type="ECO:0000313" key="2">
    <source>
        <dbReference type="Proteomes" id="UP000001937"/>
    </source>
</evidence>
<proteinExistence type="predicted"/>
<dbReference type="KEGG" id="fra:Francci3_1969"/>
<accession>Q2JBJ9</accession>
<dbReference type="EMBL" id="CP000249">
    <property type="protein sequence ID" value="ABD11343.1"/>
    <property type="molecule type" value="Genomic_DNA"/>
</dbReference>
<evidence type="ECO:0000313" key="1">
    <source>
        <dbReference type="EMBL" id="ABD11343.1"/>
    </source>
</evidence>
<dbReference type="Proteomes" id="UP000001937">
    <property type="component" value="Chromosome"/>
</dbReference>
<organism evidence="1 2">
    <name type="scientific">Frankia casuarinae (strain DSM 45818 / CECT 9043 / HFP020203 / CcI3)</name>
    <dbReference type="NCBI Taxonomy" id="106370"/>
    <lineage>
        <taxon>Bacteria</taxon>
        <taxon>Bacillati</taxon>
        <taxon>Actinomycetota</taxon>
        <taxon>Actinomycetes</taxon>
        <taxon>Frankiales</taxon>
        <taxon>Frankiaceae</taxon>
        <taxon>Frankia</taxon>
    </lineage>
</organism>
<reference evidence="1 2" key="1">
    <citation type="journal article" date="2007" name="Genome Res.">
        <title>Genome characteristics of facultatively symbiotic Frankia sp. strains reflect host range and host plant biogeography.</title>
        <authorList>
            <person name="Normand P."/>
            <person name="Lapierre P."/>
            <person name="Tisa L.S."/>
            <person name="Gogarten J.P."/>
            <person name="Alloisio N."/>
            <person name="Bagnarol E."/>
            <person name="Bassi C.A."/>
            <person name="Berry A.M."/>
            <person name="Bickhart D.M."/>
            <person name="Choisne N."/>
            <person name="Couloux A."/>
            <person name="Cournoyer B."/>
            <person name="Cruveiller S."/>
            <person name="Daubin V."/>
            <person name="Demange N."/>
            <person name="Francino M.P."/>
            <person name="Goltsman E."/>
            <person name="Huang Y."/>
            <person name="Kopp O.R."/>
            <person name="Labarre L."/>
            <person name="Lapidus A."/>
            <person name="Lavire C."/>
            <person name="Marechal J."/>
            <person name="Martinez M."/>
            <person name="Mastronunzio J.E."/>
            <person name="Mullin B.C."/>
            <person name="Niemann J."/>
            <person name="Pujic P."/>
            <person name="Rawnsley T."/>
            <person name="Rouy Z."/>
            <person name="Schenowitz C."/>
            <person name="Sellstedt A."/>
            <person name="Tavares F."/>
            <person name="Tomkins J.P."/>
            <person name="Vallenet D."/>
            <person name="Valverde C."/>
            <person name="Wall L.G."/>
            <person name="Wang Y."/>
            <person name="Medigue C."/>
            <person name="Benson D.R."/>
        </authorList>
    </citation>
    <scope>NUCLEOTIDE SEQUENCE [LARGE SCALE GENOMIC DNA]</scope>
    <source>
        <strain evidence="2">DSM 45818 / CECT 9043 / CcI3</strain>
    </source>
</reference>
<keyword evidence="2" id="KW-1185">Reference proteome</keyword>
<name>Q2JBJ9_FRACC</name>
<dbReference type="HOGENOM" id="CLU_2600950_0_0_11"/>